<gene>
    <name evidence="5" type="ORF">ECRA1380_LOCUS3660</name>
</gene>
<evidence type="ECO:0000256" key="3">
    <source>
        <dbReference type="SAM" id="MobiDB-lite"/>
    </source>
</evidence>
<dbReference type="GO" id="GO:0005815">
    <property type="term" value="C:microtubule organizing center"/>
    <property type="evidence" value="ECO:0007669"/>
    <property type="project" value="InterPro"/>
</dbReference>
<feature type="domain" description="FGFR1 oncogene partner (FOP) N-terminal dimerisation" evidence="4">
    <location>
        <begin position="53"/>
        <end position="121"/>
    </location>
</feature>
<evidence type="ECO:0000256" key="1">
    <source>
        <dbReference type="ARBA" id="ARBA00022490"/>
    </source>
</evidence>
<evidence type="ECO:0000259" key="4">
    <source>
        <dbReference type="Pfam" id="PF09398"/>
    </source>
</evidence>
<feature type="compositionally biased region" description="Polar residues" evidence="3">
    <location>
        <begin position="213"/>
        <end position="223"/>
    </location>
</feature>
<dbReference type="Gene3D" id="1.20.960.40">
    <property type="match status" value="1"/>
</dbReference>
<dbReference type="InterPro" id="IPR018993">
    <property type="entry name" value="FOP_dimerisation-dom_N"/>
</dbReference>
<proteinExistence type="predicted"/>
<feature type="compositionally biased region" description="Basic and acidic residues" evidence="3">
    <location>
        <begin position="135"/>
        <end position="144"/>
    </location>
</feature>
<keyword evidence="1" id="KW-0963">Cytoplasm</keyword>
<evidence type="ECO:0000256" key="2">
    <source>
        <dbReference type="ARBA" id="ARBA00023212"/>
    </source>
</evidence>
<organism evidence="5">
    <name type="scientific">Euplotes crassus</name>
    <dbReference type="NCBI Taxonomy" id="5936"/>
    <lineage>
        <taxon>Eukaryota</taxon>
        <taxon>Sar</taxon>
        <taxon>Alveolata</taxon>
        <taxon>Ciliophora</taxon>
        <taxon>Intramacronucleata</taxon>
        <taxon>Spirotrichea</taxon>
        <taxon>Hypotrichia</taxon>
        <taxon>Euplotida</taxon>
        <taxon>Euplotidae</taxon>
        <taxon>Moneuplotes</taxon>
    </lineage>
</organism>
<feature type="compositionally biased region" description="Acidic residues" evidence="3">
    <location>
        <begin position="185"/>
        <end position="206"/>
    </location>
</feature>
<evidence type="ECO:0000313" key="5">
    <source>
        <dbReference type="EMBL" id="CAE0378701.1"/>
    </source>
</evidence>
<dbReference type="Pfam" id="PF09398">
    <property type="entry name" value="FOP_dimer"/>
    <property type="match status" value="1"/>
</dbReference>
<protein>
    <recommendedName>
        <fullName evidence="4">FGFR1 oncogene partner (FOP) N-terminal dimerisation domain-containing protein</fullName>
    </recommendedName>
</protein>
<dbReference type="EMBL" id="HBIK01007776">
    <property type="protein sequence ID" value="CAE0378701.1"/>
    <property type="molecule type" value="Transcribed_RNA"/>
</dbReference>
<dbReference type="PANTHER" id="PTHR15431">
    <property type="entry name" value="FGFR1 ONCOGENE PARTNER/LISH DOMAIN-CONTAINING PROTEIN"/>
    <property type="match status" value="1"/>
</dbReference>
<sequence length="243" mass="27476">MDELKNLVIQTLETNGILGQIRAKLRSSVFKVIDNNDPAHKEKAMHWENPLAQKVLETTESALAADLIREYLEFYRLDYTLSIMIPEANLKQDPLDREQLVRKAEVDQVTDKEPLLVQILKERNHGGARAPASMVKKDPPRTAHMEPSSGQSPGLKNKYSHNTEDRKESQRSNTKKNSEPNEYNDSFEDDDIEENLPVEDIEEPGLDDGGNGFTASQSLGMDPSVNTLAMDEYDHVEEVFRLG</sequence>
<dbReference type="AlphaFoldDB" id="A0A7S3KC07"/>
<feature type="region of interest" description="Disordered" evidence="3">
    <location>
        <begin position="122"/>
        <end position="223"/>
    </location>
</feature>
<feature type="compositionally biased region" description="Basic and acidic residues" evidence="3">
    <location>
        <begin position="161"/>
        <end position="170"/>
    </location>
</feature>
<keyword evidence="2" id="KW-0206">Cytoskeleton</keyword>
<name>A0A7S3KC07_EUPCR</name>
<dbReference type="PANTHER" id="PTHR15431:SF9">
    <property type="entry name" value="CENTROSOMAL PROTEIN 43"/>
    <property type="match status" value="1"/>
</dbReference>
<dbReference type="GO" id="GO:0034453">
    <property type="term" value="P:microtubule anchoring"/>
    <property type="evidence" value="ECO:0007669"/>
    <property type="project" value="InterPro"/>
</dbReference>
<reference evidence="5" key="1">
    <citation type="submission" date="2021-01" db="EMBL/GenBank/DDBJ databases">
        <authorList>
            <person name="Corre E."/>
            <person name="Pelletier E."/>
            <person name="Niang G."/>
            <person name="Scheremetjew M."/>
            <person name="Finn R."/>
            <person name="Kale V."/>
            <person name="Holt S."/>
            <person name="Cochrane G."/>
            <person name="Meng A."/>
            <person name="Brown T."/>
            <person name="Cohen L."/>
        </authorList>
    </citation>
    <scope>NUCLEOTIDE SEQUENCE</scope>
    <source>
        <strain evidence="5">CT5</strain>
    </source>
</reference>
<accession>A0A7S3KC07</accession>